<name>A0A1T4NT79_9BACT</name>
<dbReference type="AlphaFoldDB" id="A0A1T4NT79"/>
<dbReference type="PANTHER" id="PTHR36849:SF1">
    <property type="entry name" value="CYTOPLASMIC PROTEIN"/>
    <property type="match status" value="1"/>
</dbReference>
<dbReference type="RefSeq" id="WP_025070367.1">
    <property type="nucleotide sequence ID" value="NZ_FUXK01000011.1"/>
</dbReference>
<dbReference type="EMBL" id="FUXK01000011">
    <property type="protein sequence ID" value="SJZ82226.1"/>
    <property type="molecule type" value="Genomic_DNA"/>
</dbReference>
<dbReference type="eggNOG" id="COG3189">
    <property type="taxonomic scope" value="Bacteria"/>
</dbReference>
<evidence type="ECO:0000313" key="2">
    <source>
        <dbReference type="Proteomes" id="UP000190065"/>
    </source>
</evidence>
<reference evidence="1 2" key="1">
    <citation type="submission" date="2017-02" db="EMBL/GenBank/DDBJ databases">
        <authorList>
            <person name="Peterson S.W."/>
        </authorList>
    </citation>
    <scope>NUCLEOTIDE SEQUENCE [LARGE SCALE GENOMIC DNA]</scope>
    <source>
        <strain evidence="1 2">ATCC 43324</strain>
    </source>
</reference>
<dbReference type="Proteomes" id="UP000190065">
    <property type="component" value="Unassembled WGS sequence"/>
</dbReference>
<dbReference type="InterPro" id="IPR052552">
    <property type="entry name" value="YeaO-like"/>
</dbReference>
<dbReference type="PANTHER" id="PTHR36849">
    <property type="entry name" value="CYTOPLASMIC PROTEIN-RELATED"/>
    <property type="match status" value="1"/>
</dbReference>
<evidence type="ECO:0000313" key="1">
    <source>
        <dbReference type="EMBL" id="SJZ82226.1"/>
    </source>
</evidence>
<dbReference type="Pfam" id="PF22752">
    <property type="entry name" value="DUF488-N3i"/>
    <property type="match status" value="1"/>
</dbReference>
<sequence>MNTISIKRVYEPEEATDGFRILIDKLWPRGMAKAKADIAFWAKFMAPSTALREWFGHKPENFPTFTQKYTEELTANPETENFIALCKKQLKESNVTLLYGAKDEVHNQAVVLKHFIEEKLKTT</sequence>
<proteinExistence type="predicted"/>
<organism evidence="1 2">
    <name type="scientific">Segatella oulorum</name>
    <dbReference type="NCBI Taxonomy" id="28136"/>
    <lineage>
        <taxon>Bacteria</taxon>
        <taxon>Pseudomonadati</taxon>
        <taxon>Bacteroidota</taxon>
        <taxon>Bacteroidia</taxon>
        <taxon>Bacteroidales</taxon>
        <taxon>Prevotellaceae</taxon>
        <taxon>Segatella</taxon>
    </lineage>
</organism>
<accession>A0A1T4NT79</accession>
<protein>
    <submittedName>
        <fullName evidence="1">Uncharacterized conserved protein YeaO, DUF488 family</fullName>
    </submittedName>
</protein>
<gene>
    <name evidence="1" type="ORF">SAMN02745202_01183</name>
</gene>